<feature type="binding site" evidence="5">
    <location>
        <position position="147"/>
    </location>
    <ligand>
        <name>S-adenosyl-L-methionine</name>
        <dbReference type="ChEBI" id="CHEBI:59789"/>
    </ligand>
</feature>
<dbReference type="SUPFAM" id="SSF53335">
    <property type="entry name" value="S-adenosyl-L-methionine-dependent methyltransferases"/>
    <property type="match status" value="1"/>
</dbReference>
<evidence type="ECO:0000256" key="1">
    <source>
        <dbReference type="ARBA" id="ARBA00022603"/>
    </source>
</evidence>
<evidence type="ECO:0000256" key="3">
    <source>
        <dbReference type="ARBA" id="ARBA00022691"/>
    </source>
</evidence>
<dbReference type="PROSITE" id="PS00092">
    <property type="entry name" value="N6_MTASE"/>
    <property type="match status" value="1"/>
</dbReference>
<proteinExistence type="inferred from homology"/>
<dbReference type="PANTHER" id="PTHR18895">
    <property type="entry name" value="HEMK METHYLTRANSFERASE"/>
    <property type="match status" value="1"/>
</dbReference>
<evidence type="ECO:0000313" key="8">
    <source>
        <dbReference type="EMBL" id="EGL39606.1"/>
    </source>
</evidence>
<organism evidence="8 9">
    <name type="scientific">Megasphaera lornae</name>
    <dbReference type="NCBI Taxonomy" id="1000568"/>
    <lineage>
        <taxon>Bacteria</taxon>
        <taxon>Bacillati</taxon>
        <taxon>Bacillota</taxon>
        <taxon>Negativicutes</taxon>
        <taxon>Veillonellales</taxon>
        <taxon>Veillonellaceae</taxon>
        <taxon>Megasphaera</taxon>
    </lineage>
</organism>
<dbReference type="InterPro" id="IPR040758">
    <property type="entry name" value="PrmC_N"/>
</dbReference>
<dbReference type="Gene3D" id="1.10.8.10">
    <property type="entry name" value="DNA helicase RuvA subunit, C-terminal domain"/>
    <property type="match status" value="1"/>
</dbReference>
<feature type="binding site" evidence="5">
    <location>
        <begin position="191"/>
        <end position="194"/>
    </location>
    <ligand>
        <name>substrate</name>
    </ligand>
</feature>
<accession>A0ABN0D0W9</accession>
<dbReference type="GO" id="GO:0008168">
    <property type="term" value="F:methyltransferase activity"/>
    <property type="evidence" value="ECO:0007669"/>
    <property type="project" value="UniProtKB-KW"/>
</dbReference>
<dbReference type="HAMAP" id="MF_02126">
    <property type="entry name" value="RF_methyltr_PrmC"/>
    <property type="match status" value="1"/>
</dbReference>
<dbReference type="InterPro" id="IPR019874">
    <property type="entry name" value="RF_methyltr_PrmC"/>
</dbReference>
<dbReference type="NCBIfam" id="TIGR00536">
    <property type="entry name" value="hemK_fam"/>
    <property type="match status" value="1"/>
</dbReference>
<dbReference type="EC" id="2.1.1.297" evidence="5"/>
<dbReference type="PANTHER" id="PTHR18895:SF74">
    <property type="entry name" value="MTRF1L RELEASE FACTOR GLUTAMINE METHYLTRANSFERASE"/>
    <property type="match status" value="1"/>
</dbReference>
<dbReference type="InterPro" id="IPR029063">
    <property type="entry name" value="SAM-dependent_MTases_sf"/>
</dbReference>
<dbReference type="NCBIfam" id="TIGR03534">
    <property type="entry name" value="RF_mod_PrmC"/>
    <property type="match status" value="1"/>
</dbReference>
<dbReference type="Pfam" id="PF17827">
    <property type="entry name" value="PrmC_N"/>
    <property type="match status" value="1"/>
</dbReference>
<reference evidence="8 9" key="1">
    <citation type="submission" date="2011-04" db="EMBL/GenBank/DDBJ databases">
        <authorList>
            <person name="Harkins D.M."/>
            <person name="Madupu R."/>
            <person name="Durkin A.S."/>
            <person name="Torralba M."/>
            <person name="Methe B."/>
            <person name="Sutton G.G."/>
            <person name="Nelson K.E."/>
        </authorList>
    </citation>
    <scope>NUCLEOTIDE SEQUENCE [LARGE SCALE GENOMIC DNA]</scope>
    <source>
        <strain evidence="8 9">UPII 199-6</strain>
    </source>
</reference>
<dbReference type="InterPro" id="IPR004556">
    <property type="entry name" value="HemK-like"/>
</dbReference>
<comment type="caution">
    <text evidence="8">The sequence shown here is derived from an EMBL/GenBank/DDBJ whole genome shotgun (WGS) entry which is preliminary data.</text>
</comment>
<dbReference type="InterPro" id="IPR050320">
    <property type="entry name" value="N5-glutamine_MTase"/>
</dbReference>
<keyword evidence="1 5" id="KW-0489">Methyltransferase</keyword>
<protein>
    <recommendedName>
        <fullName evidence="5">Release factor glutamine methyltransferase</fullName>
        <shortName evidence="5">RF MTase</shortName>
        <ecNumber evidence="5">2.1.1.297</ecNumber>
    </recommendedName>
    <alternativeName>
        <fullName evidence="5">N5-glutamine methyltransferase PrmC</fullName>
    </alternativeName>
    <alternativeName>
        <fullName evidence="5">Protein-(glutamine-N5) MTase PrmC</fullName>
    </alternativeName>
    <alternativeName>
        <fullName evidence="5">Protein-glutamine N-methyltransferase PrmC</fullName>
    </alternativeName>
</protein>
<dbReference type="EMBL" id="AFIJ01000035">
    <property type="protein sequence ID" value="EGL39606.1"/>
    <property type="molecule type" value="Genomic_DNA"/>
</dbReference>
<name>A0ABN0D0W9_9FIRM</name>
<dbReference type="Gene3D" id="3.40.50.150">
    <property type="entry name" value="Vaccinia Virus protein VP39"/>
    <property type="match status" value="1"/>
</dbReference>
<evidence type="ECO:0000259" key="6">
    <source>
        <dbReference type="Pfam" id="PF05175"/>
    </source>
</evidence>
<feature type="binding site" evidence="5">
    <location>
        <position position="191"/>
    </location>
    <ligand>
        <name>S-adenosyl-L-methionine</name>
        <dbReference type="ChEBI" id="CHEBI:59789"/>
    </ligand>
</feature>
<keyword evidence="9" id="KW-1185">Reference proteome</keyword>
<sequence>MNKIWTIGSVLTWTQKFFQQKGIETPRLDAEILLAHVLGKERIYLYAHYEEPLNVDELAQYKAYIQKRADAYAVAHITGVKAFFGSDFLVSPEVLIPRPETELLVEYVIHACKQRESLRILDIGTGSGAILLSLLAHLPQAVGWGVDISRAALQIAEKNSIVQGLETRAVWRESDLCQQVQGERFSVIVSNPPYLTAADMAQLQPEIRREPETALFGGQDGLDIYRRLAVETVPLLEPGGLCAVEIGRGQEEAVQRLFTADGDYTLQDCVWDYGRILRHLVFKKERKNED</sequence>
<evidence type="ECO:0000259" key="7">
    <source>
        <dbReference type="Pfam" id="PF17827"/>
    </source>
</evidence>
<dbReference type="Proteomes" id="UP000004018">
    <property type="component" value="Unassembled WGS sequence"/>
</dbReference>
<dbReference type="InterPro" id="IPR007848">
    <property type="entry name" value="Small_mtfrase_dom"/>
</dbReference>
<evidence type="ECO:0000256" key="5">
    <source>
        <dbReference type="HAMAP-Rule" id="MF_02126"/>
    </source>
</evidence>
<dbReference type="InterPro" id="IPR002052">
    <property type="entry name" value="DNA_methylase_N6_adenine_CS"/>
</dbReference>
<feature type="domain" description="Release factor glutamine methyltransferase N-terminal" evidence="7">
    <location>
        <begin position="10"/>
        <end position="79"/>
    </location>
</feature>
<comment type="similarity">
    <text evidence="5">Belongs to the protein N5-glutamine methyltransferase family. PrmC subfamily.</text>
</comment>
<comment type="caution">
    <text evidence="5">Lacks conserved residue(s) required for the propagation of feature annotation.</text>
</comment>
<dbReference type="Pfam" id="PF05175">
    <property type="entry name" value="MTS"/>
    <property type="match status" value="1"/>
</dbReference>
<keyword evidence="2 5" id="KW-0808">Transferase</keyword>
<evidence type="ECO:0000256" key="2">
    <source>
        <dbReference type="ARBA" id="ARBA00022679"/>
    </source>
</evidence>
<comment type="catalytic activity">
    <reaction evidence="4 5">
        <text>L-glutaminyl-[peptide chain release factor] + S-adenosyl-L-methionine = N(5)-methyl-L-glutaminyl-[peptide chain release factor] + S-adenosyl-L-homocysteine + H(+)</text>
        <dbReference type="Rhea" id="RHEA:42896"/>
        <dbReference type="Rhea" id="RHEA-COMP:10271"/>
        <dbReference type="Rhea" id="RHEA-COMP:10272"/>
        <dbReference type="ChEBI" id="CHEBI:15378"/>
        <dbReference type="ChEBI" id="CHEBI:30011"/>
        <dbReference type="ChEBI" id="CHEBI:57856"/>
        <dbReference type="ChEBI" id="CHEBI:59789"/>
        <dbReference type="ChEBI" id="CHEBI:61891"/>
        <dbReference type="EC" id="2.1.1.297"/>
    </reaction>
</comment>
<feature type="domain" description="Methyltransferase small" evidence="6">
    <location>
        <begin position="102"/>
        <end position="199"/>
    </location>
</feature>
<dbReference type="GO" id="GO:0032259">
    <property type="term" value="P:methylation"/>
    <property type="evidence" value="ECO:0007669"/>
    <property type="project" value="UniProtKB-KW"/>
</dbReference>
<keyword evidence="3 5" id="KW-0949">S-adenosyl-L-methionine</keyword>
<gene>
    <name evidence="5 8" type="primary">prmC</name>
    <name evidence="8" type="ORF">HMPREF1039_1226</name>
</gene>
<feature type="binding site" evidence="5">
    <location>
        <begin position="124"/>
        <end position="128"/>
    </location>
    <ligand>
        <name>S-adenosyl-L-methionine</name>
        <dbReference type="ChEBI" id="CHEBI:59789"/>
    </ligand>
</feature>
<evidence type="ECO:0000313" key="9">
    <source>
        <dbReference type="Proteomes" id="UP000004018"/>
    </source>
</evidence>
<dbReference type="CDD" id="cd02440">
    <property type="entry name" value="AdoMet_MTases"/>
    <property type="match status" value="1"/>
</dbReference>
<dbReference type="RefSeq" id="WP_007391419.1">
    <property type="nucleotide sequence ID" value="NZ_AFIJ01000035.1"/>
</dbReference>
<comment type="function">
    <text evidence="5">Methylates the class 1 translation termination release factors RF1/PrfA and RF2/PrfB on the glutamine residue of the universally conserved GGQ motif.</text>
</comment>
<evidence type="ECO:0000256" key="4">
    <source>
        <dbReference type="ARBA" id="ARBA00048391"/>
    </source>
</evidence>